<dbReference type="AlphaFoldDB" id="A0A6A6FE81"/>
<evidence type="ECO:0008006" key="3">
    <source>
        <dbReference type="Google" id="ProtNLM"/>
    </source>
</evidence>
<dbReference type="InterPro" id="IPR029063">
    <property type="entry name" value="SAM-dependent_MTases_sf"/>
</dbReference>
<keyword evidence="2" id="KW-1185">Reference proteome</keyword>
<evidence type="ECO:0000313" key="1">
    <source>
        <dbReference type="EMBL" id="KAF2211737.1"/>
    </source>
</evidence>
<dbReference type="EMBL" id="ML992675">
    <property type="protein sequence ID" value="KAF2211737.1"/>
    <property type="molecule type" value="Genomic_DNA"/>
</dbReference>
<protein>
    <recommendedName>
        <fullName evidence="3">Methyltransferase type 11 domain-containing protein</fullName>
    </recommendedName>
</protein>
<organism evidence="1 2">
    <name type="scientific">Cercospora zeae-maydis SCOH1-5</name>
    <dbReference type="NCBI Taxonomy" id="717836"/>
    <lineage>
        <taxon>Eukaryota</taxon>
        <taxon>Fungi</taxon>
        <taxon>Dikarya</taxon>
        <taxon>Ascomycota</taxon>
        <taxon>Pezizomycotina</taxon>
        <taxon>Dothideomycetes</taxon>
        <taxon>Dothideomycetidae</taxon>
        <taxon>Mycosphaerellales</taxon>
        <taxon>Mycosphaerellaceae</taxon>
        <taxon>Cercospora</taxon>
    </lineage>
</organism>
<gene>
    <name evidence="1" type="ORF">CERZMDRAFT_98170</name>
</gene>
<proteinExistence type="predicted"/>
<dbReference type="Proteomes" id="UP000799539">
    <property type="component" value="Unassembled WGS sequence"/>
</dbReference>
<reference evidence="1" key="1">
    <citation type="journal article" date="2020" name="Stud. Mycol.">
        <title>101 Dothideomycetes genomes: a test case for predicting lifestyles and emergence of pathogens.</title>
        <authorList>
            <person name="Haridas S."/>
            <person name="Albert R."/>
            <person name="Binder M."/>
            <person name="Bloem J."/>
            <person name="Labutti K."/>
            <person name="Salamov A."/>
            <person name="Andreopoulos B."/>
            <person name="Baker S."/>
            <person name="Barry K."/>
            <person name="Bills G."/>
            <person name="Bluhm B."/>
            <person name="Cannon C."/>
            <person name="Castanera R."/>
            <person name="Culley D."/>
            <person name="Daum C."/>
            <person name="Ezra D."/>
            <person name="Gonzalez J."/>
            <person name="Henrissat B."/>
            <person name="Kuo A."/>
            <person name="Liang C."/>
            <person name="Lipzen A."/>
            <person name="Lutzoni F."/>
            <person name="Magnuson J."/>
            <person name="Mondo S."/>
            <person name="Nolan M."/>
            <person name="Ohm R."/>
            <person name="Pangilinan J."/>
            <person name="Park H.-J."/>
            <person name="Ramirez L."/>
            <person name="Alfaro M."/>
            <person name="Sun H."/>
            <person name="Tritt A."/>
            <person name="Yoshinaga Y."/>
            <person name="Zwiers L.-H."/>
            <person name="Turgeon B."/>
            <person name="Goodwin S."/>
            <person name="Spatafora J."/>
            <person name="Crous P."/>
            <person name="Grigoriev I."/>
        </authorList>
    </citation>
    <scope>NUCLEOTIDE SEQUENCE</scope>
    <source>
        <strain evidence="1">SCOH1-5</strain>
    </source>
</reference>
<sequence length="106" mass="12490">MNVLLEETVPRELLEHGYKNQICVDFSPVVIKLMAGQSLEGVTWLCEGVRDKFSRALKDTGVFLYITYRQPHFVKRLLNQDNLWDMHMEVLKPSENSFEYYAFVLF</sequence>
<dbReference type="OrthoDB" id="411785at2759"/>
<accession>A0A6A6FE81</accession>
<evidence type="ECO:0000313" key="2">
    <source>
        <dbReference type="Proteomes" id="UP000799539"/>
    </source>
</evidence>
<dbReference type="Gene3D" id="3.40.50.150">
    <property type="entry name" value="Vaccinia Virus protein VP39"/>
    <property type="match status" value="1"/>
</dbReference>
<name>A0A6A6FE81_9PEZI</name>